<dbReference type="Proteomes" id="UP000076727">
    <property type="component" value="Unassembled WGS sequence"/>
</dbReference>
<dbReference type="PANTHER" id="PTHR28027:SF1">
    <property type="entry name" value="CAMP INDEPENDENT REGULATORY PROTEIN (AFU_ORTHOLOGUE AFUA_3G09640)"/>
    <property type="match status" value="1"/>
</dbReference>
<feature type="compositionally biased region" description="Low complexity" evidence="1">
    <location>
        <begin position="286"/>
        <end position="300"/>
    </location>
</feature>
<dbReference type="OrthoDB" id="5572844at2759"/>
<organism evidence="2 3">
    <name type="scientific">Daedalea quercina L-15889</name>
    <dbReference type="NCBI Taxonomy" id="1314783"/>
    <lineage>
        <taxon>Eukaryota</taxon>
        <taxon>Fungi</taxon>
        <taxon>Dikarya</taxon>
        <taxon>Basidiomycota</taxon>
        <taxon>Agaricomycotina</taxon>
        <taxon>Agaricomycetes</taxon>
        <taxon>Polyporales</taxon>
        <taxon>Fomitopsis</taxon>
    </lineage>
</organism>
<evidence type="ECO:0000313" key="2">
    <source>
        <dbReference type="EMBL" id="KZT67844.1"/>
    </source>
</evidence>
<feature type="region of interest" description="Disordered" evidence="1">
    <location>
        <begin position="111"/>
        <end position="142"/>
    </location>
</feature>
<evidence type="ECO:0000313" key="3">
    <source>
        <dbReference type="Proteomes" id="UP000076727"/>
    </source>
</evidence>
<feature type="region of interest" description="Disordered" evidence="1">
    <location>
        <begin position="189"/>
        <end position="262"/>
    </location>
</feature>
<keyword evidence="3" id="KW-1185">Reference proteome</keyword>
<proteinExistence type="predicted"/>
<accession>A0A165P6W4</accession>
<reference evidence="2 3" key="1">
    <citation type="journal article" date="2016" name="Mol. Biol. Evol.">
        <title>Comparative Genomics of Early-Diverging Mushroom-Forming Fungi Provides Insights into the Origins of Lignocellulose Decay Capabilities.</title>
        <authorList>
            <person name="Nagy L.G."/>
            <person name="Riley R."/>
            <person name="Tritt A."/>
            <person name="Adam C."/>
            <person name="Daum C."/>
            <person name="Floudas D."/>
            <person name="Sun H."/>
            <person name="Yadav J.S."/>
            <person name="Pangilinan J."/>
            <person name="Larsson K.H."/>
            <person name="Matsuura K."/>
            <person name="Barry K."/>
            <person name="Labutti K."/>
            <person name="Kuo R."/>
            <person name="Ohm R.A."/>
            <person name="Bhattacharya S.S."/>
            <person name="Shirouzu T."/>
            <person name="Yoshinaga Y."/>
            <person name="Martin F.M."/>
            <person name="Grigoriev I.V."/>
            <person name="Hibbett D.S."/>
        </authorList>
    </citation>
    <scope>NUCLEOTIDE SEQUENCE [LARGE SCALE GENOMIC DNA]</scope>
    <source>
        <strain evidence="2 3">L-15889</strain>
    </source>
</reference>
<dbReference type="InterPro" id="IPR018608">
    <property type="entry name" value="Gti1/Pac2"/>
</dbReference>
<dbReference type="GO" id="GO:0003677">
    <property type="term" value="F:DNA binding"/>
    <property type="evidence" value="ECO:0007669"/>
    <property type="project" value="TreeGrafter"/>
</dbReference>
<name>A0A165P6W4_9APHY</name>
<dbReference type="AlphaFoldDB" id="A0A165P6W4"/>
<feature type="compositionally biased region" description="Low complexity" evidence="1">
    <location>
        <begin position="217"/>
        <end position="233"/>
    </location>
</feature>
<dbReference type="Pfam" id="PF09729">
    <property type="entry name" value="Gti1_Pac2"/>
    <property type="match status" value="1"/>
</dbReference>
<evidence type="ECO:0000256" key="1">
    <source>
        <dbReference type="SAM" id="MobiDB-lite"/>
    </source>
</evidence>
<sequence>MSPSVPSSAAVPSGHATIPALHLRDARDAHIIFEAVRLNILPLITRRLTATEREQLKSGNVFVWEEAEHKQGGLERWTDGRRWSQSRMRGDYLFYEEKIETTPEEKAAKAARRARRTLDPFSYQPAPTRQDRPSKPDGLTKQTYSTHVYTHPSEPRKWHIVAYFCGDDYQRLPVVEDYDFLKKIRVPEGVFSSPRGNPAKITRMLTGPDERSRSDGNWSKSTSWSPQSPSGNSALSPIERPESSSSSSSSSTTLSTSSESTVFHHGEIDGNLLPRLSNVIPIHPLSPSASHTHSQSSHTSGYAALTTEDRRALSSFRVVL</sequence>
<feature type="compositionally biased region" description="Low complexity" evidence="1">
    <location>
        <begin position="243"/>
        <end position="261"/>
    </location>
</feature>
<dbReference type="PANTHER" id="PTHR28027">
    <property type="entry name" value="TRANSCRIPTIONAL REGULATOR MIT1"/>
    <property type="match status" value="1"/>
</dbReference>
<protein>
    <recommendedName>
        <fullName evidence="4">cAMP-independent regulatory protein pac2</fullName>
    </recommendedName>
</protein>
<feature type="region of interest" description="Disordered" evidence="1">
    <location>
        <begin position="284"/>
        <end position="305"/>
    </location>
</feature>
<evidence type="ECO:0008006" key="4">
    <source>
        <dbReference type="Google" id="ProtNLM"/>
    </source>
</evidence>
<dbReference type="EMBL" id="KV429072">
    <property type="protein sequence ID" value="KZT67844.1"/>
    <property type="molecule type" value="Genomic_DNA"/>
</dbReference>
<gene>
    <name evidence="2" type="ORF">DAEQUDRAFT_374244</name>
</gene>